<evidence type="ECO:0000256" key="6">
    <source>
        <dbReference type="SAM" id="Phobius"/>
    </source>
</evidence>
<feature type="transmembrane region" description="Helical" evidence="6">
    <location>
        <begin position="39"/>
        <end position="56"/>
    </location>
</feature>
<keyword evidence="4 6" id="KW-1133">Transmembrane helix</keyword>
<keyword evidence="3 6" id="KW-0812">Transmembrane</keyword>
<dbReference type="NCBIfam" id="NF008978">
    <property type="entry name" value="PRK12324.1-4"/>
    <property type="match status" value="1"/>
</dbReference>
<dbReference type="Gene3D" id="1.10.357.140">
    <property type="entry name" value="UbiA prenyltransferase"/>
    <property type="match status" value="1"/>
</dbReference>
<dbReference type="EMBL" id="NJBN01000002">
    <property type="protein sequence ID" value="TKJ41646.1"/>
    <property type="molecule type" value="Genomic_DNA"/>
</dbReference>
<sequence>MIIALITAARPRQWTKNLIIFAGLIFSQNFFHIDYLRTSILAFVAFCLAASSVYIINDLKDLEQDRLHPIKKNRPLAAGKVSPIAAVIQSLLLSIISISLAFWLNYNYGLLLTLYWIMMIIYSFRLKHLVIVDILIISMGFIIRAVSGAVVLEVMISRWLLACAIFLSLFLILAKRRIEIVELNADAVNHRAVLEEYGERFLDQMIAAVTACTIISYVLYTVDPGTVEKFQTNSLIWTVPFVIYGIFRYLYLVYQRNLGSRPEMVLLTDKPTMLSVLLWILVSMFIVY</sequence>
<accession>A0A532V355</accession>
<evidence type="ECO:0000256" key="5">
    <source>
        <dbReference type="ARBA" id="ARBA00023136"/>
    </source>
</evidence>
<dbReference type="InterPro" id="IPR039653">
    <property type="entry name" value="Prenyltransferase"/>
</dbReference>
<dbReference type="Pfam" id="PF01040">
    <property type="entry name" value="UbiA"/>
    <property type="match status" value="1"/>
</dbReference>
<reference evidence="7 8" key="1">
    <citation type="submission" date="2017-06" db="EMBL/GenBank/DDBJ databases">
        <title>Novel microbial phyla capable of carbon fixation and sulfur reduction in deep-sea sediments.</title>
        <authorList>
            <person name="Huang J."/>
            <person name="Baker B."/>
            <person name="Wang Y."/>
        </authorList>
    </citation>
    <scope>NUCLEOTIDE SEQUENCE [LARGE SCALE GENOMIC DNA]</scope>
    <source>
        <strain evidence="7">B3_LCP</strain>
    </source>
</reference>
<dbReference type="AlphaFoldDB" id="A0A532V355"/>
<feature type="transmembrane region" description="Helical" evidence="6">
    <location>
        <begin position="201"/>
        <end position="222"/>
    </location>
</feature>
<feature type="transmembrane region" description="Helical" evidence="6">
    <location>
        <begin position="131"/>
        <end position="150"/>
    </location>
</feature>
<dbReference type="CDD" id="cd13963">
    <property type="entry name" value="PT_UbiA_2"/>
    <property type="match status" value="1"/>
</dbReference>
<keyword evidence="7" id="KW-0808">Transferase</keyword>
<keyword evidence="7" id="KW-0328">Glycosyltransferase</keyword>
<dbReference type="NCBIfam" id="NF008977">
    <property type="entry name" value="PRK12324.1-2"/>
    <property type="match status" value="1"/>
</dbReference>
<gene>
    <name evidence="7" type="ORF">CEE37_03505</name>
</gene>
<evidence type="ECO:0000256" key="1">
    <source>
        <dbReference type="ARBA" id="ARBA00004141"/>
    </source>
</evidence>
<proteinExistence type="predicted"/>
<organism evidence="7 8">
    <name type="scientific">candidate division LCP-89 bacterium B3_LCP</name>
    <dbReference type="NCBI Taxonomy" id="2012998"/>
    <lineage>
        <taxon>Bacteria</taxon>
        <taxon>Pseudomonadati</taxon>
        <taxon>Bacteria division LCP-89</taxon>
    </lineage>
</organism>
<evidence type="ECO:0000313" key="7">
    <source>
        <dbReference type="EMBL" id="TKJ41646.1"/>
    </source>
</evidence>
<comment type="caution">
    <text evidence="7">The sequence shown here is derived from an EMBL/GenBank/DDBJ whole genome shotgun (WGS) entry which is preliminary data.</text>
</comment>
<dbReference type="Proteomes" id="UP000319619">
    <property type="component" value="Unassembled WGS sequence"/>
</dbReference>
<dbReference type="InterPro" id="IPR000537">
    <property type="entry name" value="UbiA_prenyltransferase"/>
</dbReference>
<dbReference type="GO" id="GO:0016765">
    <property type="term" value="F:transferase activity, transferring alkyl or aryl (other than methyl) groups"/>
    <property type="evidence" value="ECO:0007669"/>
    <property type="project" value="InterPro"/>
</dbReference>
<dbReference type="PANTHER" id="PTHR11048">
    <property type="entry name" value="PRENYLTRANSFERASES"/>
    <property type="match status" value="1"/>
</dbReference>
<feature type="transmembrane region" description="Helical" evidence="6">
    <location>
        <begin position="266"/>
        <end position="287"/>
    </location>
</feature>
<keyword evidence="2" id="KW-1003">Cell membrane</keyword>
<evidence type="ECO:0000256" key="4">
    <source>
        <dbReference type="ARBA" id="ARBA00022989"/>
    </source>
</evidence>
<feature type="transmembrane region" description="Helical" evidence="6">
    <location>
        <begin position="156"/>
        <end position="174"/>
    </location>
</feature>
<keyword evidence="5 6" id="KW-0472">Membrane</keyword>
<dbReference type="GO" id="GO:0016757">
    <property type="term" value="F:glycosyltransferase activity"/>
    <property type="evidence" value="ECO:0007669"/>
    <property type="project" value="UniProtKB-KW"/>
</dbReference>
<name>A0A532V355_UNCL8</name>
<evidence type="ECO:0000256" key="3">
    <source>
        <dbReference type="ARBA" id="ARBA00022692"/>
    </source>
</evidence>
<dbReference type="GO" id="GO:0005886">
    <property type="term" value="C:plasma membrane"/>
    <property type="evidence" value="ECO:0007669"/>
    <property type="project" value="TreeGrafter"/>
</dbReference>
<comment type="subcellular location">
    <subcellularLocation>
        <location evidence="1">Membrane</location>
        <topology evidence="1">Multi-pass membrane protein</topology>
    </subcellularLocation>
</comment>
<feature type="transmembrane region" description="Helical" evidence="6">
    <location>
        <begin position="234"/>
        <end position="254"/>
    </location>
</feature>
<feature type="transmembrane region" description="Helical" evidence="6">
    <location>
        <begin position="106"/>
        <end position="124"/>
    </location>
</feature>
<dbReference type="GO" id="GO:0009247">
    <property type="term" value="P:glycolipid biosynthetic process"/>
    <property type="evidence" value="ECO:0007669"/>
    <property type="project" value="TreeGrafter"/>
</dbReference>
<evidence type="ECO:0000313" key="8">
    <source>
        <dbReference type="Proteomes" id="UP000319619"/>
    </source>
</evidence>
<protein>
    <submittedName>
        <fullName evidence="7">Decaprenyl-phosphate phosphoribosyltransferase</fullName>
    </submittedName>
</protein>
<evidence type="ECO:0000256" key="2">
    <source>
        <dbReference type="ARBA" id="ARBA00022475"/>
    </source>
</evidence>
<dbReference type="InterPro" id="IPR044878">
    <property type="entry name" value="UbiA_sf"/>
</dbReference>
<dbReference type="PANTHER" id="PTHR11048:SF5">
    <property type="entry name" value="DECAPRENYL-PHOSPHATE PHOSPHORIBOSYLTRANSFERASE"/>
    <property type="match status" value="1"/>
</dbReference>
<feature type="transmembrane region" description="Helical" evidence="6">
    <location>
        <begin position="77"/>
        <end position="100"/>
    </location>
</feature>